<sequence length="199" mass="21551">MPDSAEHLQSHFSTRHFRDALGSFASGVTIVTTLDAQGQPAGLTVSSFASVSLEPPLVLWSLLNASSHLQDFLHCQHFAINVLAADQLLLAQRFATPGLDRFRNLHTVRAASGVPLLPGALAWFECRRHAQHLAGDHTIFIGQVERVGYRGAWPRELPGADPAQCPQALAPLLYHRGILHQGALPAPAAAHSRQTNKKS</sequence>
<evidence type="ECO:0000256" key="2">
    <source>
        <dbReference type="ARBA" id="ARBA00023002"/>
    </source>
</evidence>
<proteinExistence type="inferred from homology"/>
<dbReference type="InterPro" id="IPR002563">
    <property type="entry name" value="Flavin_Rdtase-like_dom"/>
</dbReference>
<dbReference type="Gene3D" id="2.30.110.10">
    <property type="entry name" value="Electron Transport, Fmn-binding Protein, Chain A"/>
    <property type="match status" value="1"/>
</dbReference>
<evidence type="ECO:0000256" key="1">
    <source>
        <dbReference type="ARBA" id="ARBA00008898"/>
    </source>
</evidence>
<feature type="domain" description="Flavin reductase like" evidence="3">
    <location>
        <begin position="21"/>
        <end position="155"/>
    </location>
</feature>
<gene>
    <name evidence="4" type="ORF">CK620_06785</name>
</gene>
<dbReference type="SUPFAM" id="SSF50475">
    <property type="entry name" value="FMN-binding split barrel"/>
    <property type="match status" value="1"/>
</dbReference>
<name>A0A2A2A7U1_9BURK</name>
<evidence type="ECO:0000313" key="4">
    <source>
        <dbReference type="EMBL" id="PAT34600.1"/>
    </source>
</evidence>
<dbReference type="PANTHER" id="PTHR30466:SF11">
    <property type="entry name" value="FLAVIN-DEPENDENT MONOOXYGENASE, REDUCTASE SUBUNIT HSAB"/>
    <property type="match status" value="1"/>
</dbReference>
<dbReference type="InterPro" id="IPR050268">
    <property type="entry name" value="NADH-dep_flavin_reductase"/>
</dbReference>
<comment type="similarity">
    <text evidence="1">Belongs to the non-flavoprotein flavin reductase family.</text>
</comment>
<dbReference type="RefSeq" id="WP_095549901.1">
    <property type="nucleotide sequence ID" value="NZ_NSJF01000003.1"/>
</dbReference>
<dbReference type="InterPro" id="IPR012349">
    <property type="entry name" value="Split_barrel_FMN-bd"/>
</dbReference>
<accession>A0A2A2A7U1</accession>
<evidence type="ECO:0000259" key="3">
    <source>
        <dbReference type="SMART" id="SM00903"/>
    </source>
</evidence>
<dbReference type="SMART" id="SM00903">
    <property type="entry name" value="Flavin_Reduct"/>
    <property type="match status" value="1"/>
</dbReference>
<comment type="caution">
    <text evidence="4">The sequence shown here is derived from an EMBL/GenBank/DDBJ whole genome shotgun (WGS) entry which is preliminary data.</text>
</comment>
<dbReference type="Pfam" id="PF01613">
    <property type="entry name" value="Flavin_Reduct"/>
    <property type="match status" value="1"/>
</dbReference>
<keyword evidence="2" id="KW-0560">Oxidoreductase</keyword>
<dbReference type="EMBL" id="NSJF01000003">
    <property type="protein sequence ID" value="PAT34600.1"/>
    <property type="molecule type" value="Genomic_DNA"/>
</dbReference>
<dbReference type="PANTHER" id="PTHR30466">
    <property type="entry name" value="FLAVIN REDUCTASE"/>
    <property type="match status" value="1"/>
</dbReference>
<evidence type="ECO:0000313" key="5">
    <source>
        <dbReference type="Proteomes" id="UP000217999"/>
    </source>
</evidence>
<dbReference type="GO" id="GO:0042602">
    <property type="term" value="F:riboflavin reductase (NADPH) activity"/>
    <property type="evidence" value="ECO:0007669"/>
    <property type="project" value="TreeGrafter"/>
</dbReference>
<dbReference type="Proteomes" id="UP000217999">
    <property type="component" value="Unassembled WGS sequence"/>
</dbReference>
<dbReference type="AlphaFoldDB" id="A0A2A2A7U1"/>
<dbReference type="GO" id="GO:0010181">
    <property type="term" value="F:FMN binding"/>
    <property type="evidence" value="ECO:0007669"/>
    <property type="project" value="InterPro"/>
</dbReference>
<protein>
    <submittedName>
        <fullName evidence="4">Flavin reductase</fullName>
    </submittedName>
</protein>
<reference evidence="4 5" key="1">
    <citation type="submission" date="2017-08" db="EMBL/GenBank/DDBJ databases">
        <title>WGS of Clinical strains of the CDC Group NO-1 linked to zoonotic infections in humans.</title>
        <authorList>
            <person name="Bernier A.-M."/>
            <person name="Bernard K."/>
        </authorList>
    </citation>
    <scope>NUCLEOTIDE SEQUENCE [LARGE SCALE GENOMIC DNA]</scope>
    <source>
        <strain evidence="4 5">NML03-0146</strain>
    </source>
</reference>
<organism evidence="4 5">
    <name type="scientific">Vandammella animalimorsus</name>
    <dbReference type="NCBI Taxonomy" id="2029117"/>
    <lineage>
        <taxon>Bacteria</taxon>
        <taxon>Pseudomonadati</taxon>
        <taxon>Pseudomonadota</taxon>
        <taxon>Betaproteobacteria</taxon>
        <taxon>Burkholderiales</taxon>
        <taxon>Comamonadaceae</taxon>
        <taxon>Vandammella</taxon>
    </lineage>
</organism>